<comment type="caution">
    <text evidence="5">The sequence shown here is derived from an EMBL/GenBank/DDBJ whole genome shotgun (WGS) entry which is preliminary data.</text>
</comment>
<dbReference type="InterPro" id="IPR013320">
    <property type="entry name" value="ConA-like_dom_sf"/>
</dbReference>
<accession>A0AA40C8R3</accession>
<dbReference type="GO" id="GO:0030248">
    <property type="term" value="F:cellulose binding"/>
    <property type="evidence" value="ECO:0007669"/>
    <property type="project" value="InterPro"/>
</dbReference>
<gene>
    <name evidence="5" type="ORF">B0T17DRAFT_589169</name>
</gene>
<keyword evidence="5" id="KW-0378">Hydrolase</keyword>
<keyword evidence="1 2" id="KW-0732">Signal</keyword>
<feature type="domain" description="CBM1" evidence="3">
    <location>
        <begin position="340"/>
        <end position="376"/>
    </location>
</feature>
<name>A0AA40C8R3_9PEZI</name>
<feature type="signal peptide" evidence="2">
    <location>
        <begin position="1"/>
        <end position="27"/>
    </location>
</feature>
<dbReference type="AlphaFoldDB" id="A0AA40C8R3"/>
<sequence>MPTTSPARPFALLLLLSAALLVDVALAAYPLTTDSNCGCYRTNATSVNYFAHHQFFDFRSLSQYVNVPGPISNFDSNAAAPPTSSFFTSATWANAWRIQNWNNSGLLSLNNTDVNDATVKMVNSPNNIYIERNTDNGANGQTHMTMRTVRHSDFQSAAEFESASNGYQFLSVRMYARTKGSSGAVTAMFTYRPPPTPLNTSLVQEADLEIRTRDPPSYVQYTNQPADWAYYRMDWTPGSTTWYVNGQTHSTITFQAPRDPAQVMFNAWSDGGSWSGHMSPNGAAYMQIQWIEMVYNNTDPGAVKTGTCVNVCSIDETSKTGQPVLITGGNNPTPNAPGACAAARYGQCAGKTYNGCKTCAAGTTCKFQNDYYSQCL</sequence>
<dbReference type="PROSITE" id="PS51164">
    <property type="entry name" value="CBM1_2"/>
    <property type="match status" value="1"/>
</dbReference>
<dbReference type="Pfam" id="PF00734">
    <property type="entry name" value="CBM_1"/>
    <property type="match status" value="1"/>
</dbReference>
<organism evidence="5 6">
    <name type="scientific">Bombardia bombarda</name>
    <dbReference type="NCBI Taxonomy" id="252184"/>
    <lineage>
        <taxon>Eukaryota</taxon>
        <taxon>Fungi</taxon>
        <taxon>Dikarya</taxon>
        <taxon>Ascomycota</taxon>
        <taxon>Pezizomycotina</taxon>
        <taxon>Sordariomycetes</taxon>
        <taxon>Sordariomycetidae</taxon>
        <taxon>Sordariales</taxon>
        <taxon>Lasiosphaeriaceae</taxon>
        <taxon>Bombardia</taxon>
    </lineage>
</organism>
<feature type="domain" description="GH16" evidence="4">
    <location>
        <begin position="62"/>
        <end position="299"/>
    </location>
</feature>
<dbReference type="GO" id="GO:0005576">
    <property type="term" value="C:extracellular region"/>
    <property type="evidence" value="ECO:0007669"/>
    <property type="project" value="InterPro"/>
</dbReference>
<feature type="chain" id="PRO_5041452566" evidence="2">
    <location>
        <begin position="28"/>
        <end position="376"/>
    </location>
</feature>
<dbReference type="CDD" id="cd00413">
    <property type="entry name" value="Glyco_hydrolase_16"/>
    <property type="match status" value="1"/>
</dbReference>
<dbReference type="SUPFAM" id="SSF49899">
    <property type="entry name" value="Concanavalin A-like lectins/glucanases"/>
    <property type="match status" value="1"/>
</dbReference>
<dbReference type="PROSITE" id="PS51762">
    <property type="entry name" value="GH16_2"/>
    <property type="match status" value="1"/>
</dbReference>
<dbReference type="InterPro" id="IPR035971">
    <property type="entry name" value="CBD_sf"/>
</dbReference>
<evidence type="ECO:0000256" key="1">
    <source>
        <dbReference type="ARBA" id="ARBA00022729"/>
    </source>
</evidence>
<dbReference type="GO" id="GO:0005975">
    <property type="term" value="P:carbohydrate metabolic process"/>
    <property type="evidence" value="ECO:0007669"/>
    <property type="project" value="InterPro"/>
</dbReference>
<dbReference type="PANTHER" id="PTHR38121">
    <property type="entry name" value="GH16 DOMAIN-CONTAINING PROTEIN"/>
    <property type="match status" value="1"/>
</dbReference>
<evidence type="ECO:0000256" key="2">
    <source>
        <dbReference type="SAM" id="SignalP"/>
    </source>
</evidence>
<protein>
    <submittedName>
        <fullName evidence="5">Glycoside hydrolase family 16 protein</fullName>
    </submittedName>
</protein>
<dbReference type="EMBL" id="JAULSR010000002">
    <property type="protein sequence ID" value="KAK0629362.1"/>
    <property type="molecule type" value="Genomic_DNA"/>
</dbReference>
<evidence type="ECO:0000259" key="3">
    <source>
        <dbReference type="PROSITE" id="PS51164"/>
    </source>
</evidence>
<proteinExistence type="predicted"/>
<dbReference type="Proteomes" id="UP001174934">
    <property type="component" value="Unassembled WGS sequence"/>
</dbReference>
<dbReference type="SUPFAM" id="SSF57180">
    <property type="entry name" value="Cellulose-binding domain"/>
    <property type="match status" value="1"/>
</dbReference>
<dbReference type="Gene3D" id="2.60.120.200">
    <property type="match status" value="2"/>
</dbReference>
<dbReference type="PANTHER" id="PTHR38121:SF4">
    <property type="entry name" value="GH16 DOMAIN-CONTAINING PROTEIN-RELATED"/>
    <property type="match status" value="1"/>
</dbReference>
<dbReference type="InterPro" id="IPR000254">
    <property type="entry name" value="CBD"/>
</dbReference>
<evidence type="ECO:0000313" key="5">
    <source>
        <dbReference type="EMBL" id="KAK0629362.1"/>
    </source>
</evidence>
<evidence type="ECO:0000313" key="6">
    <source>
        <dbReference type="Proteomes" id="UP001174934"/>
    </source>
</evidence>
<keyword evidence="6" id="KW-1185">Reference proteome</keyword>
<dbReference type="SMART" id="SM00236">
    <property type="entry name" value="fCBD"/>
    <property type="match status" value="1"/>
</dbReference>
<reference evidence="5" key="1">
    <citation type="submission" date="2023-06" db="EMBL/GenBank/DDBJ databases">
        <title>Genome-scale phylogeny and comparative genomics of the fungal order Sordariales.</title>
        <authorList>
            <consortium name="Lawrence Berkeley National Laboratory"/>
            <person name="Hensen N."/>
            <person name="Bonometti L."/>
            <person name="Westerberg I."/>
            <person name="Brannstrom I.O."/>
            <person name="Guillou S."/>
            <person name="Cros-Aarteil S."/>
            <person name="Calhoun S."/>
            <person name="Haridas S."/>
            <person name="Kuo A."/>
            <person name="Mondo S."/>
            <person name="Pangilinan J."/>
            <person name="Riley R."/>
            <person name="LaButti K."/>
            <person name="Andreopoulos B."/>
            <person name="Lipzen A."/>
            <person name="Chen C."/>
            <person name="Yanf M."/>
            <person name="Daum C."/>
            <person name="Ng V."/>
            <person name="Clum A."/>
            <person name="Steindorff A."/>
            <person name="Ohm R."/>
            <person name="Martin F."/>
            <person name="Silar P."/>
            <person name="Natvig D."/>
            <person name="Lalanne C."/>
            <person name="Gautier V."/>
            <person name="Ament-velasquez S.L."/>
            <person name="Kruys A."/>
            <person name="Hutchinson M.I."/>
            <person name="Powell A.J."/>
            <person name="Barry K."/>
            <person name="Miller A.N."/>
            <person name="Grigoriev I.V."/>
            <person name="Debuchy R."/>
            <person name="Gladieux P."/>
            <person name="Thoren M.H."/>
            <person name="Johannesson H."/>
        </authorList>
    </citation>
    <scope>NUCLEOTIDE SEQUENCE</scope>
    <source>
        <strain evidence="5">SMH3391-2</strain>
    </source>
</reference>
<dbReference type="InterPro" id="IPR000757">
    <property type="entry name" value="Beta-glucanase-like"/>
</dbReference>
<evidence type="ECO:0000259" key="4">
    <source>
        <dbReference type="PROSITE" id="PS51762"/>
    </source>
</evidence>
<dbReference type="GO" id="GO:0004553">
    <property type="term" value="F:hydrolase activity, hydrolyzing O-glycosyl compounds"/>
    <property type="evidence" value="ECO:0007669"/>
    <property type="project" value="InterPro"/>
</dbReference>